<reference evidence="2 3" key="1">
    <citation type="submission" date="2019-02" db="EMBL/GenBank/DDBJ databases">
        <title>Deep-cultivation of Planctomycetes and their phenomic and genomic characterization uncovers novel biology.</title>
        <authorList>
            <person name="Wiegand S."/>
            <person name="Jogler M."/>
            <person name="Boedeker C."/>
            <person name="Pinto D."/>
            <person name="Vollmers J."/>
            <person name="Rivas-Marin E."/>
            <person name="Kohn T."/>
            <person name="Peeters S.H."/>
            <person name="Heuer A."/>
            <person name="Rast P."/>
            <person name="Oberbeckmann S."/>
            <person name="Bunk B."/>
            <person name="Jeske O."/>
            <person name="Meyerdierks A."/>
            <person name="Storesund J.E."/>
            <person name="Kallscheuer N."/>
            <person name="Luecker S."/>
            <person name="Lage O.M."/>
            <person name="Pohl T."/>
            <person name="Merkel B.J."/>
            <person name="Hornburger P."/>
            <person name="Mueller R.-W."/>
            <person name="Bruemmer F."/>
            <person name="Labrenz M."/>
            <person name="Spormann A.M."/>
            <person name="Op den Camp H."/>
            <person name="Overmann J."/>
            <person name="Amann R."/>
            <person name="Jetten M.S.M."/>
            <person name="Mascher T."/>
            <person name="Medema M.H."/>
            <person name="Devos D.P."/>
            <person name="Kaster A.-K."/>
            <person name="Ovreas L."/>
            <person name="Rohde M."/>
            <person name="Galperin M.Y."/>
            <person name="Jogler C."/>
        </authorList>
    </citation>
    <scope>NUCLEOTIDE SEQUENCE [LARGE SCALE GENOMIC DNA]</scope>
    <source>
        <strain evidence="2 3">Pan216</strain>
    </source>
</reference>
<sequence>MGEQPLSKAQKSTWMASGIAIGTLVASMFQIQFQIPIKLDLATRIVGLKTRQESVEVRPVPVCDPVEATSRSQRNKLGGACP</sequence>
<feature type="transmembrane region" description="Helical" evidence="1">
    <location>
        <begin position="12"/>
        <end position="31"/>
    </location>
</feature>
<dbReference type="Proteomes" id="UP000317093">
    <property type="component" value="Chromosome"/>
</dbReference>
<keyword evidence="1" id="KW-0472">Membrane</keyword>
<dbReference type="AlphaFoldDB" id="A0A518B2U0"/>
<proteinExistence type="predicted"/>
<organism evidence="2 3">
    <name type="scientific">Kolteria novifilia</name>
    <dbReference type="NCBI Taxonomy" id="2527975"/>
    <lineage>
        <taxon>Bacteria</taxon>
        <taxon>Pseudomonadati</taxon>
        <taxon>Planctomycetota</taxon>
        <taxon>Planctomycetia</taxon>
        <taxon>Kolteriales</taxon>
        <taxon>Kolteriaceae</taxon>
        <taxon>Kolteria</taxon>
    </lineage>
</organism>
<keyword evidence="1" id="KW-0812">Transmembrane</keyword>
<accession>A0A518B2U0</accession>
<name>A0A518B2U0_9BACT</name>
<dbReference type="EMBL" id="CP036279">
    <property type="protein sequence ID" value="QDU61254.1"/>
    <property type="molecule type" value="Genomic_DNA"/>
</dbReference>
<evidence type="ECO:0000256" key="1">
    <source>
        <dbReference type="SAM" id="Phobius"/>
    </source>
</evidence>
<keyword evidence="3" id="KW-1185">Reference proteome</keyword>
<gene>
    <name evidence="2" type="ORF">Pan216_21080</name>
</gene>
<protein>
    <submittedName>
        <fullName evidence="2">Uncharacterized protein</fullName>
    </submittedName>
</protein>
<evidence type="ECO:0000313" key="2">
    <source>
        <dbReference type="EMBL" id="QDU61254.1"/>
    </source>
</evidence>
<dbReference type="KEGG" id="knv:Pan216_21080"/>
<keyword evidence="1" id="KW-1133">Transmembrane helix</keyword>
<dbReference type="RefSeq" id="WP_145257868.1">
    <property type="nucleotide sequence ID" value="NZ_CP036279.1"/>
</dbReference>
<evidence type="ECO:0000313" key="3">
    <source>
        <dbReference type="Proteomes" id="UP000317093"/>
    </source>
</evidence>